<evidence type="ECO:0000313" key="3">
    <source>
        <dbReference type="EMBL" id="MFC4669975.1"/>
    </source>
</evidence>
<evidence type="ECO:0000313" key="4">
    <source>
        <dbReference type="Proteomes" id="UP001595973"/>
    </source>
</evidence>
<gene>
    <name evidence="3" type="ORF">ACFO5X_15530</name>
</gene>
<protein>
    <submittedName>
        <fullName evidence="3">Amidase</fullName>
    </submittedName>
</protein>
<comment type="similarity">
    <text evidence="1">Belongs to the amidase family.</text>
</comment>
<dbReference type="PANTHER" id="PTHR11895">
    <property type="entry name" value="TRANSAMIDASE"/>
    <property type="match status" value="1"/>
</dbReference>
<dbReference type="InterPro" id="IPR023631">
    <property type="entry name" value="Amidase_dom"/>
</dbReference>
<comment type="caution">
    <text evidence="3">The sequence shown here is derived from an EMBL/GenBank/DDBJ whole genome shotgun (WGS) entry which is preliminary data.</text>
</comment>
<feature type="domain" description="Amidase" evidence="2">
    <location>
        <begin position="25"/>
        <end position="452"/>
    </location>
</feature>
<dbReference type="PANTHER" id="PTHR11895:SF7">
    <property type="entry name" value="GLUTAMYL-TRNA(GLN) AMIDOTRANSFERASE SUBUNIT A, MITOCHONDRIAL"/>
    <property type="match status" value="1"/>
</dbReference>
<organism evidence="3 4">
    <name type="scientific">Seohaeicola nanhaiensis</name>
    <dbReference type="NCBI Taxonomy" id="1387282"/>
    <lineage>
        <taxon>Bacteria</taxon>
        <taxon>Pseudomonadati</taxon>
        <taxon>Pseudomonadota</taxon>
        <taxon>Alphaproteobacteria</taxon>
        <taxon>Rhodobacterales</taxon>
        <taxon>Roseobacteraceae</taxon>
        <taxon>Seohaeicola</taxon>
    </lineage>
</organism>
<sequence>MSELAWFSAAQAVALIARKALSPVEYLEALLARADAEAERLNPFSYVAAEHARDDAKLAERAVMAGEALGPLHGLPVHVKDLLKTAGIPTEYGSAIHAGNIPDSDDLLVTRLRAAGGVMFAKSHTPEFGHKGQTDGPQFCTTRNPWDTSRYAGGSSGGAACAVAAGIGPLGLGTDGAGSIRIPAAACGTVGLKPSPGLLPYAEAVDGFFNYAAAGPLSRTVEDAALMLRALAGPDPVDPWSLAAPRPVATRTGATLHGLRVGYVARTVNRRIARDVEANTQAVLALLAARGAYIEEVTEEIDWIEYEGRVMYQANIAVAGGPHVGKWGNQMDPVYLGFIERGRAFSTEDYRRAQLARTRLYRHVQKLFERYDVLVSPTLTRTALPADFEALDGQVMVDGAANGLTRVGMSPYCYPFNLTGHPALAIPSGFAGDGLPTSVQFVGRWYSDMDLLGLGALVEEDRPWAHLRPPGL</sequence>
<dbReference type="RefSeq" id="WP_380718499.1">
    <property type="nucleotide sequence ID" value="NZ_JBHSGI010000024.1"/>
</dbReference>
<dbReference type="InterPro" id="IPR020556">
    <property type="entry name" value="Amidase_CS"/>
</dbReference>
<keyword evidence="4" id="KW-1185">Reference proteome</keyword>
<dbReference type="EMBL" id="JBHSGI010000024">
    <property type="protein sequence ID" value="MFC4669975.1"/>
    <property type="molecule type" value="Genomic_DNA"/>
</dbReference>
<dbReference type="InterPro" id="IPR000120">
    <property type="entry name" value="Amidase"/>
</dbReference>
<dbReference type="Proteomes" id="UP001595973">
    <property type="component" value="Unassembled WGS sequence"/>
</dbReference>
<dbReference type="Gene3D" id="3.90.1300.10">
    <property type="entry name" value="Amidase signature (AS) domain"/>
    <property type="match status" value="1"/>
</dbReference>
<dbReference type="PROSITE" id="PS00571">
    <property type="entry name" value="AMIDASES"/>
    <property type="match status" value="1"/>
</dbReference>
<dbReference type="Pfam" id="PF01425">
    <property type="entry name" value="Amidase"/>
    <property type="match status" value="1"/>
</dbReference>
<dbReference type="SUPFAM" id="SSF75304">
    <property type="entry name" value="Amidase signature (AS) enzymes"/>
    <property type="match status" value="1"/>
</dbReference>
<accession>A0ABV9KIH8</accession>
<name>A0ABV9KIH8_9RHOB</name>
<proteinExistence type="inferred from homology"/>
<dbReference type="InterPro" id="IPR036928">
    <property type="entry name" value="AS_sf"/>
</dbReference>
<evidence type="ECO:0000259" key="2">
    <source>
        <dbReference type="Pfam" id="PF01425"/>
    </source>
</evidence>
<reference evidence="4" key="1">
    <citation type="journal article" date="2019" name="Int. J. Syst. Evol. Microbiol.">
        <title>The Global Catalogue of Microorganisms (GCM) 10K type strain sequencing project: providing services to taxonomists for standard genome sequencing and annotation.</title>
        <authorList>
            <consortium name="The Broad Institute Genomics Platform"/>
            <consortium name="The Broad Institute Genome Sequencing Center for Infectious Disease"/>
            <person name="Wu L."/>
            <person name="Ma J."/>
        </authorList>
    </citation>
    <scope>NUCLEOTIDE SEQUENCE [LARGE SCALE GENOMIC DNA]</scope>
    <source>
        <strain evidence="4">CGMCC 4.7283</strain>
    </source>
</reference>
<evidence type="ECO:0000256" key="1">
    <source>
        <dbReference type="ARBA" id="ARBA00009199"/>
    </source>
</evidence>